<sequence length="427" mass="46387">MVIHILHSESKERNKMNYSNLFKIALRAIAANKMRSFLTALGIIIGVASVITMLAIGQGSKKSIQANIAEMGSNMIMISPGADMRGGVRQDPSAMQTLKMADYTAIKEQCNYIKAISPTVTSSGQWIYGNNNTQSSIYGVNGDYLEIRQLSVSDGEMFTDNDIKSSAKVCVLGQTVVGYLFPDGSDPIGRVVRFNSIPFRVVGVLKKKGYNSMGMDQDDLVLAPYTTVMKRILAQTYLGGITCSAVVEGVTDKATEQISSILRRNHKLKDATDTTEADKDDFNIRSQEELSSMMNSTTDMLTILLGCVAGISLIVGGIGIMNIMYVSVTERTREIGLRMSVGARGIDILNQFLIEAIMLSVTGGVIGVLLGVGASYGVNLLAHWPIAIQPWSIVMSFAVCTFTGVFFGWYPAKKAAMLDPIEAIRYE</sequence>
<dbReference type="Pfam" id="PF02687">
    <property type="entry name" value="FtsX"/>
    <property type="match status" value="1"/>
</dbReference>
<evidence type="ECO:0000313" key="10">
    <source>
        <dbReference type="EMBL" id="ERK39270.1"/>
    </source>
</evidence>
<keyword evidence="3 7" id="KW-0812">Transmembrane</keyword>
<evidence type="ECO:0000259" key="8">
    <source>
        <dbReference type="Pfam" id="PF02687"/>
    </source>
</evidence>
<comment type="similarity">
    <text evidence="6">Belongs to the ABC-4 integral membrane protein family.</text>
</comment>
<reference evidence="10 11" key="1">
    <citation type="submission" date="2013-08" db="EMBL/GenBank/DDBJ databases">
        <authorList>
            <person name="Durkin A.S."/>
            <person name="Haft D.R."/>
            <person name="McCorrison J."/>
            <person name="Torralba M."/>
            <person name="Gillis M."/>
            <person name="Haft D.H."/>
            <person name="Methe B."/>
            <person name="Sutton G."/>
            <person name="Nelson K.E."/>
        </authorList>
    </citation>
    <scope>NUCLEOTIDE SEQUENCE [LARGE SCALE GENOMIC DNA]</scope>
    <source>
        <strain evidence="10 11">F0067</strain>
    </source>
</reference>
<evidence type="ECO:0000256" key="6">
    <source>
        <dbReference type="ARBA" id="ARBA00038076"/>
    </source>
</evidence>
<evidence type="ECO:0000259" key="9">
    <source>
        <dbReference type="Pfam" id="PF12704"/>
    </source>
</evidence>
<dbReference type="InterPro" id="IPR050250">
    <property type="entry name" value="Macrolide_Exporter_MacB"/>
</dbReference>
<dbReference type="GO" id="GO:0022857">
    <property type="term" value="F:transmembrane transporter activity"/>
    <property type="evidence" value="ECO:0007669"/>
    <property type="project" value="TreeGrafter"/>
</dbReference>
<feature type="transmembrane region" description="Helical" evidence="7">
    <location>
        <begin position="37"/>
        <end position="57"/>
    </location>
</feature>
<organism evidence="10 11">
    <name type="scientific">Segatella baroniae F0067</name>
    <dbReference type="NCBI Taxonomy" id="1115809"/>
    <lineage>
        <taxon>Bacteria</taxon>
        <taxon>Pseudomonadati</taxon>
        <taxon>Bacteroidota</taxon>
        <taxon>Bacteroidia</taxon>
        <taxon>Bacteroidales</taxon>
        <taxon>Prevotellaceae</taxon>
        <taxon>Segatella</taxon>
    </lineage>
</organism>
<keyword evidence="11" id="KW-1185">Reference proteome</keyword>
<comment type="subcellular location">
    <subcellularLocation>
        <location evidence="1">Cell membrane</location>
        <topology evidence="1">Multi-pass membrane protein</topology>
    </subcellularLocation>
</comment>
<dbReference type="InterPro" id="IPR003838">
    <property type="entry name" value="ABC3_permease_C"/>
</dbReference>
<evidence type="ECO:0000256" key="2">
    <source>
        <dbReference type="ARBA" id="ARBA00022475"/>
    </source>
</evidence>
<dbReference type="EMBL" id="AWEY01000026">
    <property type="protein sequence ID" value="ERK39270.1"/>
    <property type="molecule type" value="Genomic_DNA"/>
</dbReference>
<dbReference type="PANTHER" id="PTHR30572">
    <property type="entry name" value="MEMBRANE COMPONENT OF TRANSPORTER-RELATED"/>
    <property type="match status" value="1"/>
</dbReference>
<dbReference type="InterPro" id="IPR025857">
    <property type="entry name" value="MacB_PCD"/>
</dbReference>
<dbReference type="Pfam" id="PF12704">
    <property type="entry name" value="MacB_PCD"/>
    <property type="match status" value="1"/>
</dbReference>
<proteinExistence type="inferred from homology"/>
<dbReference type="GO" id="GO:0005886">
    <property type="term" value="C:plasma membrane"/>
    <property type="evidence" value="ECO:0007669"/>
    <property type="project" value="UniProtKB-SubCell"/>
</dbReference>
<evidence type="ECO:0000256" key="7">
    <source>
        <dbReference type="SAM" id="Phobius"/>
    </source>
</evidence>
<accession>U2NMG6</accession>
<dbReference type="Proteomes" id="UP000016648">
    <property type="component" value="Unassembled WGS sequence"/>
</dbReference>
<dbReference type="PATRIC" id="fig|1115809.3.peg.1432"/>
<feature type="transmembrane region" description="Helical" evidence="7">
    <location>
        <begin position="349"/>
        <end position="376"/>
    </location>
</feature>
<protein>
    <submittedName>
        <fullName evidence="10">MacB-like periplasmic core domain protein</fullName>
    </submittedName>
</protein>
<evidence type="ECO:0000256" key="5">
    <source>
        <dbReference type="ARBA" id="ARBA00023136"/>
    </source>
</evidence>
<gene>
    <name evidence="10" type="ORF">HMPREF9135_1941</name>
</gene>
<comment type="caution">
    <text evidence="10">The sequence shown here is derived from an EMBL/GenBank/DDBJ whole genome shotgun (WGS) entry which is preliminary data.</text>
</comment>
<feature type="domain" description="ABC3 transporter permease C-terminal" evidence="8">
    <location>
        <begin position="308"/>
        <end position="417"/>
    </location>
</feature>
<dbReference type="AlphaFoldDB" id="U2NMG6"/>
<feature type="transmembrane region" description="Helical" evidence="7">
    <location>
        <begin position="300"/>
        <end position="328"/>
    </location>
</feature>
<dbReference type="PANTHER" id="PTHR30572:SF4">
    <property type="entry name" value="ABC TRANSPORTER PERMEASE YTRF"/>
    <property type="match status" value="1"/>
</dbReference>
<feature type="transmembrane region" description="Helical" evidence="7">
    <location>
        <begin position="388"/>
        <end position="410"/>
    </location>
</feature>
<keyword evidence="5 7" id="KW-0472">Membrane</keyword>
<keyword evidence="2" id="KW-1003">Cell membrane</keyword>
<evidence type="ECO:0000256" key="1">
    <source>
        <dbReference type="ARBA" id="ARBA00004651"/>
    </source>
</evidence>
<evidence type="ECO:0000313" key="11">
    <source>
        <dbReference type="Proteomes" id="UP000016648"/>
    </source>
</evidence>
<evidence type="ECO:0000256" key="4">
    <source>
        <dbReference type="ARBA" id="ARBA00022989"/>
    </source>
</evidence>
<keyword evidence="4 7" id="KW-1133">Transmembrane helix</keyword>
<feature type="domain" description="MacB-like periplasmic core" evidence="9">
    <location>
        <begin position="36"/>
        <end position="246"/>
    </location>
</feature>
<name>U2NMG6_9BACT</name>
<evidence type="ECO:0000256" key="3">
    <source>
        <dbReference type="ARBA" id="ARBA00022692"/>
    </source>
</evidence>